<evidence type="ECO:0000313" key="1">
    <source>
        <dbReference type="EMBL" id="CAA6799608.1"/>
    </source>
</evidence>
<dbReference type="InterPro" id="IPR022148">
    <property type="entry name" value="CopG_antitoxin"/>
</dbReference>
<gene>
    <name evidence="1" type="ORF">HELGO_WM11696</name>
</gene>
<sequence>MKTTKKIPTFKDENEEREFWENHDATEYFDTSKVKMVRFPNLKKTTKSISIRLPVDMLDELKVKANSMDVPYQSFIKMLLQEGLMAKKV</sequence>
<organism evidence="1">
    <name type="scientific">uncultured Sulfurovum sp</name>
    <dbReference type="NCBI Taxonomy" id="269237"/>
    <lineage>
        <taxon>Bacteria</taxon>
        <taxon>Pseudomonadati</taxon>
        <taxon>Campylobacterota</taxon>
        <taxon>Epsilonproteobacteria</taxon>
        <taxon>Campylobacterales</taxon>
        <taxon>Sulfurovaceae</taxon>
        <taxon>Sulfurovum</taxon>
        <taxon>environmental samples</taxon>
    </lineage>
</organism>
<reference evidence="1" key="1">
    <citation type="submission" date="2020-01" db="EMBL/GenBank/DDBJ databases">
        <authorList>
            <person name="Meier V. D."/>
            <person name="Meier V D."/>
        </authorList>
    </citation>
    <scope>NUCLEOTIDE SEQUENCE</scope>
    <source>
        <strain evidence="1">HLG_WM_MAG_06</strain>
    </source>
</reference>
<dbReference type="Pfam" id="PF12441">
    <property type="entry name" value="CopG_antitoxin"/>
    <property type="match status" value="1"/>
</dbReference>
<name>A0A6S6RWF9_9BACT</name>
<dbReference type="AlphaFoldDB" id="A0A6S6RWF9"/>
<accession>A0A6S6RWF9</accession>
<protein>
    <recommendedName>
        <fullName evidence="2">CopG antitoxin of type II toxin-antitoxin system</fullName>
    </recommendedName>
</protein>
<dbReference type="EMBL" id="CACVAP010000022">
    <property type="protein sequence ID" value="CAA6799608.1"/>
    <property type="molecule type" value="Genomic_DNA"/>
</dbReference>
<proteinExistence type="predicted"/>
<evidence type="ECO:0008006" key="2">
    <source>
        <dbReference type="Google" id="ProtNLM"/>
    </source>
</evidence>